<keyword evidence="7 12" id="KW-0949">S-adenosyl-L-methionine</keyword>
<dbReference type="EMBL" id="SLUK01000007">
    <property type="protein sequence ID" value="TCL42985.1"/>
    <property type="molecule type" value="Genomic_DNA"/>
</dbReference>
<keyword evidence="3 12" id="KW-0963">Cytoplasm</keyword>
<dbReference type="GO" id="GO:0000049">
    <property type="term" value="F:tRNA binding"/>
    <property type="evidence" value="ECO:0007669"/>
    <property type="project" value="UniProtKB-UniRule"/>
</dbReference>
<dbReference type="NCBIfam" id="TIGR00048">
    <property type="entry name" value="rRNA_mod_RlmN"/>
    <property type="match status" value="1"/>
</dbReference>
<organism evidence="14 15">
    <name type="scientific">Harryflintia acetispora</name>
    <dbReference type="NCBI Taxonomy" id="1849041"/>
    <lineage>
        <taxon>Bacteria</taxon>
        <taxon>Bacillati</taxon>
        <taxon>Bacillota</taxon>
        <taxon>Clostridia</taxon>
        <taxon>Eubacteriales</taxon>
        <taxon>Oscillospiraceae</taxon>
        <taxon>Harryflintia</taxon>
    </lineage>
</organism>
<comment type="miscellaneous">
    <text evidence="12">Reaction proceeds by a ping-pong mechanism involving intermediate methylation of a conserved cysteine residue.</text>
</comment>
<feature type="binding site" evidence="12">
    <location>
        <position position="119"/>
    </location>
    <ligand>
        <name>[4Fe-4S] cluster</name>
        <dbReference type="ChEBI" id="CHEBI:49883"/>
        <note>4Fe-4S-S-AdoMet</note>
    </ligand>
</feature>
<evidence type="ECO:0000256" key="1">
    <source>
        <dbReference type="ARBA" id="ARBA00004496"/>
    </source>
</evidence>
<name>A0A9X8UIP1_9FIRM</name>
<dbReference type="PANTHER" id="PTHR30544">
    <property type="entry name" value="23S RRNA METHYLTRANSFERASE"/>
    <property type="match status" value="1"/>
</dbReference>
<feature type="domain" description="Radical SAM core" evidence="13">
    <location>
        <begin position="98"/>
        <end position="328"/>
    </location>
</feature>
<feature type="binding site" evidence="12">
    <location>
        <position position="191"/>
    </location>
    <ligand>
        <name>S-adenosyl-L-methionine</name>
        <dbReference type="ChEBI" id="CHEBI:59789"/>
    </ligand>
</feature>
<comment type="caution">
    <text evidence="12">Lacks conserved residue(s) required for the propagation of feature annotation.</text>
</comment>
<evidence type="ECO:0000256" key="3">
    <source>
        <dbReference type="ARBA" id="ARBA00022490"/>
    </source>
</evidence>
<keyword evidence="6 12" id="KW-0808">Transferase</keyword>
<evidence type="ECO:0000313" key="15">
    <source>
        <dbReference type="Proteomes" id="UP000294682"/>
    </source>
</evidence>
<feature type="active site" description="Proton acceptor" evidence="12">
    <location>
        <position position="92"/>
    </location>
</feature>
<evidence type="ECO:0000256" key="12">
    <source>
        <dbReference type="HAMAP-Rule" id="MF_01849"/>
    </source>
</evidence>
<dbReference type="SFLD" id="SFLDG01062">
    <property type="entry name" value="methyltransferase_(Class_A)"/>
    <property type="match status" value="1"/>
</dbReference>
<feature type="binding site" evidence="12">
    <location>
        <position position="116"/>
    </location>
    <ligand>
        <name>[4Fe-4S] cluster</name>
        <dbReference type="ChEBI" id="CHEBI:49883"/>
        <note>4Fe-4S-S-AdoMet</note>
    </ligand>
</feature>
<feature type="binding site" evidence="12">
    <location>
        <position position="112"/>
    </location>
    <ligand>
        <name>[4Fe-4S] cluster</name>
        <dbReference type="ChEBI" id="CHEBI:49883"/>
        <note>4Fe-4S-S-AdoMet</note>
    </ligand>
</feature>
<dbReference type="GO" id="GO:0019843">
    <property type="term" value="F:rRNA binding"/>
    <property type="evidence" value="ECO:0007669"/>
    <property type="project" value="UniProtKB-UniRule"/>
</dbReference>
<dbReference type="Gene3D" id="1.10.150.530">
    <property type="match status" value="1"/>
</dbReference>
<feature type="active site" description="S-methylcysteine intermediate" evidence="12">
    <location>
        <position position="333"/>
    </location>
</feature>
<dbReference type="GO" id="GO:0046872">
    <property type="term" value="F:metal ion binding"/>
    <property type="evidence" value="ECO:0007669"/>
    <property type="project" value="UniProtKB-KW"/>
</dbReference>
<dbReference type="PANTHER" id="PTHR30544:SF5">
    <property type="entry name" value="RADICAL SAM CORE DOMAIN-CONTAINING PROTEIN"/>
    <property type="match status" value="1"/>
</dbReference>
<dbReference type="SFLD" id="SFLDS00029">
    <property type="entry name" value="Radical_SAM"/>
    <property type="match status" value="1"/>
</dbReference>
<dbReference type="GO" id="GO:0030488">
    <property type="term" value="P:tRNA methylation"/>
    <property type="evidence" value="ECO:0007669"/>
    <property type="project" value="UniProtKB-UniRule"/>
</dbReference>
<dbReference type="InterPro" id="IPR007197">
    <property type="entry name" value="rSAM"/>
</dbReference>
<sequence length="350" mass="39283">MKQDIKSRTTEQLQEEFSLLSLPRFRAGQVYAWLHQKGARSFEEMTNLPKDLRAQLDGRYYINRLEVERRLVSKVDGTEKYLLRLGDGNCIEAVLMEYHHGNTLCISTQVGCRMGCKFCASTLGGLVRNLTASEMLDEVYTAERVSGRTVGGVVLMGIGEPLDNFDNVVAFMTILSSKEGRNLSLRHLSLSTCGLVPEIERLAQYHFPLTLSISLHAPQDVTRRQIMPIANRYPLKELMAACERYFAETGRRISFEYALIVGQNDTPAHAKELAKLLGGKNCHINLIPVNEVKERAARRPQKAAVEAFRASLERAGLNATVRRELGSDIAAACGQLRRESARQTEQKEEL</sequence>
<dbReference type="InterPro" id="IPR013785">
    <property type="entry name" value="Aldolase_TIM"/>
</dbReference>
<dbReference type="GO" id="GO:0002935">
    <property type="term" value="F:tRNA (adenine(37)-C2)-methyltransferase activity"/>
    <property type="evidence" value="ECO:0007669"/>
    <property type="project" value="UniProtKB-UniRule"/>
</dbReference>
<dbReference type="GO" id="GO:0070475">
    <property type="term" value="P:rRNA base methylation"/>
    <property type="evidence" value="ECO:0007669"/>
    <property type="project" value="UniProtKB-UniRule"/>
</dbReference>
<dbReference type="PROSITE" id="PS51918">
    <property type="entry name" value="RADICAL_SAM"/>
    <property type="match status" value="1"/>
</dbReference>
<keyword evidence="12" id="KW-1015">Disulfide bond</keyword>
<feature type="binding site" evidence="12">
    <location>
        <begin position="214"/>
        <end position="216"/>
    </location>
    <ligand>
        <name>S-adenosyl-L-methionine</name>
        <dbReference type="ChEBI" id="CHEBI:59789"/>
    </ligand>
</feature>
<evidence type="ECO:0000256" key="11">
    <source>
        <dbReference type="ARBA" id="ARBA00023014"/>
    </source>
</evidence>
<dbReference type="Pfam" id="PF04055">
    <property type="entry name" value="Radical_SAM"/>
    <property type="match status" value="1"/>
</dbReference>
<evidence type="ECO:0000256" key="9">
    <source>
        <dbReference type="ARBA" id="ARBA00022723"/>
    </source>
</evidence>
<evidence type="ECO:0000256" key="4">
    <source>
        <dbReference type="ARBA" id="ARBA00022552"/>
    </source>
</evidence>
<keyword evidence="2 12" id="KW-0004">4Fe-4S</keyword>
<feature type="binding site" evidence="12">
    <location>
        <position position="290"/>
    </location>
    <ligand>
        <name>S-adenosyl-L-methionine</name>
        <dbReference type="ChEBI" id="CHEBI:59789"/>
    </ligand>
</feature>
<reference evidence="14 15" key="1">
    <citation type="submission" date="2019-03" db="EMBL/GenBank/DDBJ databases">
        <title>Genomic Encyclopedia of Type Strains, Phase IV (KMG-IV): sequencing the most valuable type-strain genomes for metagenomic binning, comparative biology and taxonomic classification.</title>
        <authorList>
            <person name="Goeker M."/>
        </authorList>
    </citation>
    <scope>NUCLEOTIDE SEQUENCE [LARGE SCALE GENOMIC DNA]</scope>
    <source>
        <strain evidence="14 15">DSM 100433</strain>
    </source>
</reference>
<dbReference type="SUPFAM" id="SSF102114">
    <property type="entry name" value="Radical SAM enzymes"/>
    <property type="match status" value="1"/>
</dbReference>
<keyword evidence="11 12" id="KW-0411">Iron-sulfur</keyword>
<accession>A0A9X8UIP1</accession>
<evidence type="ECO:0000256" key="6">
    <source>
        <dbReference type="ARBA" id="ARBA00022679"/>
    </source>
</evidence>
<dbReference type="InterPro" id="IPR048641">
    <property type="entry name" value="RlmN_N"/>
</dbReference>
<comment type="subcellular location">
    <subcellularLocation>
        <location evidence="1 12">Cytoplasm</location>
    </subcellularLocation>
</comment>
<dbReference type="CDD" id="cd01335">
    <property type="entry name" value="Radical_SAM"/>
    <property type="match status" value="1"/>
</dbReference>
<comment type="cofactor">
    <cofactor evidence="12">
        <name>[4Fe-4S] cluster</name>
        <dbReference type="ChEBI" id="CHEBI:49883"/>
    </cofactor>
    <text evidence="12">Binds 1 [4Fe-4S] cluster. The cluster is coordinated with 3 cysteines and an exchangeable S-adenosyl-L-methionine.</text>
</comment>
<dbReference type="PIRSF" id="PIRSF006004">
    <property type="entry name" value="CHP00048"/>
    <property type="match status" value="1"/>
</dbReference>
<evidence type="ECO:0000256" key="2">
    <source>
        <dbReference type="ARBA" id="ARBA00022485"/>
    </source>
</evidence>
<keyword evidence="9 12" id="KW-0479">Metal-binding</keyword>
<keyword evidence="8 12" id="KW-0819">tRNA processing</keyword>
<dbReference type="FunFam" id="3.20.20.70:FF:000014">
    <property type="entry name" value="Probable dual-specificity RNA methyltransferase RlmN"/>
    <property type="match status" value="1"/>
</dbReference>
<keyword evidence="4 12" id="KW-0698">rRNA processing</keyword>
<comment type="function">
    <text evidence="12">Specifically methylates position 2 of adenine 2503 in 23S rRNA and position 2 of adenine 37 in tRNAs.</text>
</comment>
<evidence type="ECO:0000256" key="8">
    <source>
        <dbReference type="ARBA" id="ARBA00022694"/>
    </source>
</evidence>
<dbReference type="GO" id="GO:0005737">
    <property type="term" value="C:cytoplasm"/>
    <property type="evidence" value="ECO:0007669"/>
    <property type="project" value="UniProtKB-SubCell"/>
</dbReference>
<keyword evidence="5 12" id="KW-0489">Methyltransferase</keyword>
<dbReference type="GO" id="GO:0070040">
    <property type="term" value="F:rRNA (adenine(2503)-C2-)-methyltransferase activity"/>
    <property type="evidence" value="ECO:0007669"/>
    <property type="project" value="UniProtKB-UniRule"/>
</dbReference>
<dbReference type="InterPro" id="IPR004383">
    <property type="entry name" value="rRNA_lsu_MTrfase_RlmN/Cfr"/>
</dbReference>
<dbReference type="Pfam" id="PF21016">
    <property type="entry name" value="RlmN_N"/>
    <property type="match status" value="1"/>
</dbReference>
<dbReference type="SFLD" id="SFLDF00275">
    <property type="entry name" value="adenosine_C2_methyltransferase"/>
    <property type="match status" value="1"/>
</dbReference>
<dbReference type="Gene3D" id="3.20.20.70">
    <property type="entry name" value="Aldolase class I"/>
    <property type="match status" value="1"/>
</dbReference>
<comment type="caution">
    <text evidence="14">The sequence shown here is derived from an EMBL/GenBank/DDBJ whole genome shotgun (WGS) entry which is preliminary data.</text>
</comment>
<evidence type="ECO:0000313" key="14">
    <source>
        <dbReference type="EMBL" id="TCL42985.1"/>
    </source>
</evidence>
<dbReference type="RefSeq" id="WP_132084714.1">
    <property type="nucleotide sequence ID" value="NZ_SLUK01000007.1"/>
</dbReference>
<dbReference type="GO" id="GO:0051539">
    <property type="term" value="F:4 iron, 4 sulfur cluster binding"/>
    <property type="evidence" value="ECO:0007669"/>
    <property type="project" value="UniProtKB-UniRule"/>
</dbReference>
<feature type="binding site" evidence="12">
    <location>
        <begin position="159"/>
        <end position="160"/>
    </location>
    <ligand>
        <name>S-adenosyl-L-methionine</name>
        <dbReference type="ChEBI" id="CHEBI:59789"/>
    </ligand>
</feature>
<dbReference type="EC" id="2.1.1.192" evidence="12"/>
<keyword evidence="15" id="KW-1185">Reference proteome</keyword>
<protein>
    <recommendedName>
        <fullName evidence="12">Probable dual-specificity RNA methyltransferase RlmN</fullName>
        <ecNumber evidence="12">2.1.1.192</ecNumber>
    </recommendedName>
    <alternativeName>
        <fullName evidence="12">23S rRNA (adenine(2503)-C(2))-methyltransferase</fullName>
    </alternativeName>
    <alternativeName>
        <fullName evidence="12">23S rRNA m2A2503 methyltransferase</fullName>
    </alternativeName>
    <alternativeName>
        <fullName evidence="12">Ribosomal RNA large subunit methyltransferase N</fullName>
    </alternativeName>
    <alternativeName>
        <fullName evidence="12">tRNA (adenine(37)-C(2))-methyltransferase</fullName>
    </alternativeName>
    <alternativeName>
        <fullName evidence="12">tRNA m2A37 methyltransferase</fullName>
    </alternativeName>
</protein>
<dbReference type="InterPro" id="IPR040072">
    <property type="entry name" value="Methyltransferase_A"/>
</dbReference>
<dbReference type="InterPro" id="IPR027492">
    <property type="entry name" value="RNA_MTrfase_RlmN"/>
</dbReference>
<proteinExistence type="inferred from homology"/>
<dbReference type="InterPro" id="IPR058240">
    <property type="entry name" value="rSAM_sf"/>
</dbReference>
<evidence type="ECO:0000256" key="7">
    <source>
        <dbReference type="ARBA" id="ARBA00022691"/>
    </source>
</evidence>
<dbReference type="AlphaFoldDB" id="A0A9X8UIP1"/>
<dbReference type="Proteomes" id="UP000294682">
    <property type="component" value="Unassembled WGS sequence"/>
</dbReference>
<evidence type="ECO:0000259" key="13">
    <source>
        <dbReference type="PROSITE" id="PS51918"/>
    </source>
</evidence>
<evidence type="ECO:0000256" key="10">
    <source>
        <dbReference type="ARBA" id="ARBA00023004"/>
    </source>
</evidence>
<gene>
    <name evidence="12" type="primary">rlmN</name>
    <name evidence="14" type="ORF">EDD78_10786</name>
</gene>
<evidence type="ECO:0000256" key="5">
    <source>
        <dbReference type="ARBA" id="ARBA00022603"/>
    </source>
</evidence>
<comment type="catalytic activity">
    <reaction evidence="12">
        <text>adenosine(2503) in 23S rRNA + 2 reduced [2Fe-2S]-[ferredoxin] + 2 S-adenosyl-L-methionine = 2-methyladenosine(2503) in 23S rRNA + 5'-deoxyadenosine + L-methionine + 2 oxidized [2Fe-2S]-[ferredoxin] + S-adenosyl-L-homocysteine</text>
        <dbReference type="Rhea" id="RHEA:42916"/>
        <dbReference type="Rhea" id="RHEA-COMP:10000"/>
        <dbReference type="Rhea" id="RHEA-COMP:10001"/>
        <dbReference type="Rhea" id="RHEA-COMP:10152"/>
        <dbReference type="Rhea" id="RHEA-COMP:10282"/>
        <dbReference type="ChEBI" id="CHEBI:17319"/>
        <dbReference type="ChEBI" id="CHEBI:33737"/>
        <dbReference type="ChEBI" id="CHEBI:33738"/>
        <dbReference type="ChEBI" id="CHEBI:57844"/>
        <dbReference type="ChEBI" id="CHEBI:57856"/>
        <dbReference type="ChEBI" id="CHEBI:59789"/>
        <dbReference type="ChEBI" id="CHEBI:74411"/>
        <dbReference type="ChEBI" id="CHEBI:74497"/>
        <dbReference type="EC" id="2.1.1.192"/>
    </reaction>
</comment>
<comment type="catalytic activity">
    <reaction evidence="12">
        <text>adenosine(37) in tRNA + 2 reduced [2Fe-2S]-[ferredoxin] + 2 S-adenosyl-L-methionine = 2-methyladenosine(37) in tRNA + 5'-deoxyadenosine + L-methionine + 2 oxidized [2Fe-2S]-[ferredoxin] + S-adenosyl-L-homocysteine</text>
        <dbReference type="Rhea" id="RHEA:43332"/>
        <dbReference type="Rhea" id="RHEA-COMP:10000"/>
        <dbReference type="Rhea" id="RHEA-COMP:10001"/>
        <dbReference type="Rhea" id="RHEA-COMP:10162"/>
        <dbReference type="Rhea" id="RHEA-COMP:10485"/>
        <dbReference type="ChEBI" id="CHEBI:17319"/>
        <dbReference type="ChEBI" id="CHEBI:33737"/>
        <dbReference type="ChEBI" id="CHEBI:33738"/>
        <dbReference type="ChEBI" id="CHEBI:57844"/>
        <dbReference type="ChEBI" id="CHEBI:57856"/>
        <dbReference type="ChEBI" id="CHEBI:59789"/>
        <dbReference type="ChEBI" id="CHEBI:74411"/>
        <dbReference type="ChEBI" id="CHEBI:74497"/>
        <dbReference type="EC" id="2.1.1.192"/>
    </reaction>
</comment>
<keyword evidence="10 12" id="KW-0408">Iron</keyword>
<dbReference type="HAMAP" id="MF_01849">
    <property type="entry name" value="RNA_methyltr_RlmN"/>
    <property type="match status" value="1"/>
</dbReference>
<comment type="similarity">
    <text evidence="12">Belongs to the radical SAM superfamily. RlmN family.</text>
</comment>